<evidence type="ECO:0000313" key="4">
    <source>
        <dbReference type="Proteomes" id="UP000307440"/>
    </source>
</evidence>
<evidence type="ECO:0000256" key="1">
    <source>
        <dbReference type="SAM" id="MobiDB-lite"/>
    </source>
</evidence>
<sequence>MPPRLVSRTLEARDVSASESASLQGQPAKTPIIAGAVCGGVLFIAWVIGFAIYFRKRYNRKKQKRLAEQGKAEPPKEKLPPNASTERFIIPPDPAVLLGYAKPGEMVYTPPPSKSRRSSDNNSLPKSPCRSLSKPHATSPSSNTPTGVEDEMTEPLNPVPPPTPP</sequence>
<proteinExistence type="predicted"/>
<keyword evidence="2" id="KW-1133">Transmembrane helix</keyword>
<name>A0A5C3L6V8_COPMA</name>
<gene>
    <name evidence="3" type="ORF">FA15DRAFT_670049</name>
</gene>
<feature type="compositionally biased region" description="Basic and acidic residues" evidence="1">
    <location>
        <begin position="65"/>
        <end position="79"/>
    </location>
</feature>
<keyword evidence="4" id="KW-1185">Reference proteome</keyword>
<dbReference type="Proteomes" id="UP000307440">
    <property type="component" value="Unassembled WGS sequence"/>
</dbReference>
<evidence type="ECO:0000313" key="3">
    <source>
        <dbReference type="EMBL" id="TFK23958.1"/>
    </source>
</evidence>
<feature type="transmembrane region" description="Helical" evidence="2">
    <location>
        <begin position="32"/>
        <end position="54"/>
    </location>
</feature>
<dbReference type="EMBL" id="ML210209">
    <property type="protein sequence ID" value="TFK23958.1"/>
    <property type="molecule type" value="Genomic_DNA"/>
</dbReference>
<evidence type="ECO:0000256" key="2">
    <source>
        <dbReference type="SAM" id="Phobius"/>
    </source>
</evidence>
<reference evidence="3 4" key="1">
    <citation type="journal article" date="2019" name="Nat. Ecol. Evol.">
        <title>Megaphylogeny resolves global patterns of mushroom evolution.</title>
        <authorList>
            <person name="Varga T."/>
            <person name="Krizsan K."/>
            <person name="Foldi C."/>
            <person name="Dima B."/>
            <person name="Sanchez-Garcia M."/>
            <person name="Sanchez-Ramirez S."/>
            <person name="Szollosi G.J."/>
            <person name="Szarkandi J.G."/>
            <person name="Papp V."/>
            <person name="Albert L."/>
            <person name="Andreopoulos W."/>
            <person name="Angelini C."/>
            <person name="Antonin V."/>
            <person name="Barry K.W."/>
            <person name="Bougher N.L."/>
            <person name="Buchanan P."/>
            <person name="Buyck B."/>
            <person name="Bense V."/>
            <person name="Catcheside P."/>
            <person name="Chovatia M."/>
            <person name="Cooper J."/>
            <person name="Damon W."/>
            <person name="Desjardin D."/>
            <person name="Finy P."/>
            <person name="Geml J."/>
            <person name="Haridas S."/>
            <person name="Hughes K."/>
            <person name="Justo A."/>
            <person name="Karasinski D."/>
            <person name="Kautmanova I."/>
            <person name="Kiss B."/>
            <person name="Kocsube S."/>
            <person name="Kotiranta H."/>
            <person name="LaButti K.M."/>
            <person name="Lechner B.E."/>
            <person name="Liimatainen K."/>
            <person name="Lipzen A."/>
            <person name="Lukacs Z."/>
            <person name="Mihaltcheva S."/>
            <person name="Morgado L.N."/>
            <person name="Niskanen T."/>
            <person name="Noordeloos M.E."/>
            <person name="Ohm R.A."/>
            <person name="Ortiz-Santana B."/>
            <person name="Ovrebo C."/>
            <person name="Racz N."/>
            <person name="Riley R."/>
            <person name="Savchenko A."/>
            <person name="Shiryaev A."/>
            <person name="Soop K."/>
            <person name="Spirin V."/>
            <person name="Szebenyi C."/>
            <person name="Tomsovsky M."/>
            <person name="Tulloss R.E."/>
            <person name="Uehling J."/>
            <person name="Grigoriev I.V."/>
            <person name="Vagvolgyi C."/>
            <person name="Papp T."/>
            <person name="Martin F.M."/>
            <person name="Miettinen O."/>
            <person name="Hibbett D.S."/>
            <person name="Nagy L.G."/>
        </authorList>
    </citation>
    <scope>NUCLEOTIDE SEQUENCE [LARGE SCALE GENOMIC DNA]</scope>
    <source>
        <strain evidence="3 4">CBS 121175</strain>
    </source>
</reference>
<keyword evidence="2" id="KW-0812">Transmembrane</keyword>
<dbReference type="AlphaFoldDB" id="A0A5C3L6V8"/>
<accession>A0A5C3L6V8</accession>
<keyword evidence="2" id="KW-0472">Membrane</keyword>
<feature type="region of interest" description="Disordered" evidence="1">
    <location>
        <begin position="62"/>
        <end position="89"/>
    </location>
</feature>
<dbReference type="OrthoDB" id="3184377at2759"/>
<dbReference type="CDD" id="cd12087">
    <property type="entry name" value="TM_EGFR-like"/>
    <property type="match status" value="1"/>
</dbReference>
<feature type="region of interest" description="Disordered" evidence="1">
    <location>
        <begin position="101"/>
        <end position="165"/>
    </location>
</feature>
<protein>
    <submittedName>
        <fullName evidence="3">Uncharacterized protein</fullName>
    </submittedName>
</protein>
<organism evidence="3 4">
    <name type="scientific">Coprinopsis marcescibilis</name>
    <name type="common">Agaric fungus</name>
    <name type="synonym">Psathyrella marcescibilis</name>
    <dbReference type="NCBI Taxonomy" id="230819"/>
    <lineage>
        <taxon>Eukaryota</taxon>
        <taxon>Fungi</taxon>
        <taxon>Dikarya</taxon>
        <taxon>Basidiomycota</taxon>
        <taxon>Agaricomycotina</taxon>
        <taxon>Agaricomycetes</taxon>
        <taxon>Agaricomycetidae</taxon>
        <taxon>Agaricales</taxon>
        <taxon>Agaricineae</taxon>
        <taxon>Psathyrellaceae</taxon>
        <taxon>Coprinopsis</taxon>
    </lineage>
</organism>
<feature type="compositionally biased region" description="Polar residues" evidence="1">
    <location>
        <begin position="136"/>
        <end position="146"/>
    </location>
</feature>